<accession>A0A4C1U397</accession>
<protein>
    <submittedName>
        <fullName evidence="2">Uncharacterized protein</fullName>
    </submittedName>
</protein>
<sequence length="193" mass="21093">MRVLRARARIPRFKLLLDGARGNERLTSATLAELNFRSENTFTDLNARLGDERKSMKHQKKLLAILVVTAAVYKMPTLQGLRGNQTPLANTLGLPGEALGAGAAHAQTFTEWLNAHEDAQVVAASLLMIVGAWWLLRGILSVVINLALPLLIVVFAMISVPQLRVPILGDSYPAVAVFLRTILLKLAELLKTP</sequence>
<keyword evidence="1" id="KW-0472">Membrane</keyword>
<keyword evidence="1" id="KW-0812">Transmembrane</keyword>
<feature type="transmembrane region" description="Helical" evidence="1">
    <location>
        <begin position="119"/>
        <end position="136"/>
    </location>
</feature>
<reference evidence="2 3" key="1">
    <citation type="journal article" date="2019" name="Commun. Biol.">
        <title>The bagworm genome reveals a unique fibroin gene that provides high tensile strength.</title>
        <authorList>
            <person name="Kono N."/>
            <person name="Nakamura H."/>
            <person name="Ohtoshi R."/>
            <person name="Tomita M."/>
            <person name="Numata K."/>
            <person name="Arakawa K."/>
        </authorList>
    </citation>
    <scope>NUCLEOTIDE SEQUENCE [LARGE SCALE GENOMIC DNA]</scope>
</reference>
<keyword evidence="1" id="KW-1133">Transmembrane helix</keyword>
<dbReference type="EMBL" id="BGZK01000117">
    <property type="protein sequence ID" value="GBP20306.1"/>
    <property type="molecule type" value="Genomic_DNA"/>
</dbReference>
<comment type="caution">
    <text evidence="2">The sequence shown here is derived from an EMBL/GenBank/DDBJ whole genome shotgun (WGS) entry which is preliminary data.</text>
</comment>
<evidence type="ECO:0000313" key="3">
    <source>
        <dbReference type="Proteomes" id="UP000299102"/>
    </source>
</evidence>
<dbReference type="Proteomes" id="UP000299102">
    <property type="component" value="Unassembled WGS sequence"/>
</dbReference>
<evidence type="ECO:0000256" key="1">
    <source>
        <dbReference type="SAM" id="Phobius"/>
    </source>
</evidence>
<feature type="transmembrane region" description="Helical" evidence="1">
    <location>
        <begin position="143"/>
        <end position="160"/>
    </location>
</feature>
<proteinExistence type="predicted"/>
<evidence type="ECO:0000313" key="2">
    <source>
        <dbReference type="EMBL" id="GBP20306.1"/>
    </source>
</evidence>
<organism evidence="2 3">
    <name type="scientific">Eumeta variegata</name>
    <name type="common">Bagworm moth</name>
    <name type="synonym">Eumeta japonica</name>
    <dbReference type="NCBI Taxonomy" id="151549"/>
    <lineage>
        <taxon>Eukaryota</taxon>
        <taxon>Metazoa</taxon>
        <taxon>Ecdysozoa</taxon>
        <taxon>Arthropoda</taxon>
        <taxon>Hexapoda</taxon>
        <taxon>Insecta</taxon>
        <taxon>Pterygota</taxon>
        <taxon>Neoptera</taxon>
        <taxon>Endopterygota</taxon>
        <taxon>Lepidoptera</taxon>
        <taxon>Glossata</taxon>
        <taxon>Ditrysia</taxon>
        <taxon>Tineoidea</taxon>
        <taxon>Psychidae</taxon>
        <taxon>Oiketicinae</taxon>
        <taxon>Eumeta</taxon>
    </lineage>
</organism>
<dbReference type="AlphaFoldDB" id="A0A4C1U397"/>
<gene>
    <name evidence="2" type="ORF">EVAR_10567_1</name>
</gene>
<name>A0A4C1U397_EUMVA</name>
<feature type="transmembrane region" description="Helical" evidence="1">
    <location>
        <begin position="62"/>
        <end position="81"/>
    </location>
</feature>
<dbReference type="OrthoDB" id="7477067at2759"/>
<keyword evidence="3" id="KW-1185">Reference proteome</keyword>